<proteinExistence type="predicted"/>
<dbReference type="OrthoDB" id="2348750at2759"/>
<name>A0A9N9IXB1_9GLOM</name>
<reference evidence="2" key="1">
    <citation type="submission" date="2021-06" db="EMBL/GenBank/DDBJ databases">
        <authorList>
            <person name="Kallberg Y."/>
            <person name="Tangrot J."/>
            <person name="Rosling A."/>
        </authorList>
    </citation>
    <scope>NUCLEOTIDE SEQUENCE</scope>
    <source>
        <strain evidence="2">FL966</strain>
    </source>
</reference>
<evidence type="ECO:0000256" key="1">
    <source>
        <dbReference type="SAM" id="MobiDB-lite"/>
    </source>
</evidence>
<feature type="non-terminal residue" evidence="2">
    <location>
        <position position="1"/>
    </location>
</feature>
<dbReference type="AlphaFoldDB" id="A0A9N9IXB1"/>
<evidence type="ECO:0000313" key="3">
    <source>
        <dbReference type="Proteomes" id="UP000789759"/>
    </source>
</evidence>
<comment type="caution">
    <text evidence="2">The sequence shown here is derived from an EMBL/GenBank/DDBJ whole genome shotgun (WGS) entry which is preliminary data.</text>
</comment>
<organism evidence="2 3">
    <name type="scientific">Cetraspora pellucida</name>
    <dbReference type="NCBI Taxonomy" id="1433469"/>
    <lineage>
        <taxon>Eukaryota</taxon>
        <taxon>Fungi</taxon>
        <taxon>Fungi incertae sedis</taxon>
        <taxon>Mucoromycota</taxon>
        <taxon>Glomeromycotina</taxon>
        <taxon>Glomeromycetes</taxon>
        <taxon>Diversisporales</taxon>
        <taxon>Gigasporaceae</taxon>
        <taxon>Cetraspora</taxon>
    </lineage>
</organism>
<dbReference type="EMBL" id="CAJVQA010018445">
    <property type="protein sequence ID" value="CAG8754003.1"/>
    <property type="molecule type" value="Genomic_DNA"/>
</dbReference>
<feature type="compositionally biased region" description="Polar residues" evidence="1">
    <location>
        <begin position="629"/>
        <end position="642"/>
    </location>
</feature>
<protein>
    <submittedName>
        <fullName evidence="2">10176_t:CDS:1</fullName>
    </submittedName>
</protein>
<keyword evidence="3" id="KW-1185">Reference proteome</keyword>
<feature type="compositionally biased region" description="Basic residues" evidence="1">
    <location>
        <begin position="616"/>
        <end position="625"/>
    </location>
</feature>
<feature type="region of interest" description="Disordered" evidence="1">
    <location>
        <begin position="595"/>
        <end position="642"/>
    </location>
</feature>
<accession>A0A9N9IXB1</accession>
<gene>
    <name evidence="2" type="ORF">CPELLU_LOCUS14891</name>
</gene>
<sequence length="642" mass="73701">MFASNPVIDFENQGQVSSFVDNVNEYEGYTNIACISTDDNTNINETALEVNETTLKVNETTLKVNDPFNNWKDVDIVVNKYAKQKGFVAIKYHKDLDAIDKTIVRWHVYKCWKAGVHNPKKVEDISLHRDSTTVKTNCQWQASFNFGKHMTTIHLTSIIDDHNHLCDLKTIELAPKNLKFPPIILDKIKHYTTNGHLNAGQQYKLLFTDFLHTLEATDNLLPTVLFTDGNPAMLAAVQLVYSQTCHLLYIYHVTENVKKKVKSKLNRDMIKNFIGDFYHMCNSYNQSQFEFEYKKIIAKYEPCRNYLKKKLYPSHESWARYSITKIFTAGVEFTQRVESINSVLKKHLDQGTLLKELVRVVENELDKEAQYSYLNNYYGSNPSTGLPSTYNTIFKNINSVLKEHLAKEPKNDSDSVIEHLYDMSQVRLEELLSNINNNEVQEIWEINHIVAASNPHYVVILFDSTMLCTSVFHMGFIHSCWFESAPSEVSSYITIFQGVKSYTTESLHYIDQIRTRNVYTSTIRKKVDKKIEFGTTMSVAKTSVQVAVAEGVTSKLIELFTQFIMKHCRNTELNIEETCQLKVGISGSSVLKTNEHPLDNDISNLPEITNPEYHKPRGCPPKHLKPSTEKNNNQYIASSSKT</sequence>
<dbReference type="PANTHER" id="PTHR47718:SF7">
    <property type="entry name" value="PROTEIN FAR1-RELATED SEQUENCE"/>
    <property type="match status" value="1"/>
</dbReference>
<dbReference type="PANTHER" id="PTHR47718">
    <property type="entry name" value="OS01G0519700 PROTEIN"/>
    <property type="match status" value="1"/>
</dbReference>
<evidence type="ECO:0000313" key="2">
    <source>
        <dbReference type="EMBL" id="CAG8754003.1"/>
    </source>
</evidence>
<dbReference type="Proteomes" id="UP000789759">
    <property type="component" value="Unassembled WGS sequence"/>
</dbReference>